<evidence type="ECO:0000313" key="12">
    <source>
        <dbReference type="Proteomes" id="UP000007796"/>
    </source>
</evidence>
<dbReference type="Pfam" id="PF00970">
    <property type="entry name" value="FAD_binding_6"/>
    <property type="match status" value="1"/>
</dbReference>
<evidence type="ECO:0000256" key="7">
    <source>
        <dbReference type="ARBA" id="ARBA00023136"/>
    </source>
</evidence>
<dbReference type="GO" id="GO:0005739">
    <property type="term" value="C:mitochondrion"/>
    <property type="evidence" value="ECO:0007669"/>
    <property type="project" value="TreeGrafter"/>
</dbReference>
<dbReference type="SUPFAM" id="SSF52343">
    <property type="entry name" value="Ferredoxin reductase-like, C-terminal NADP-linked domain"/>
    <property type="match status" value="1"/>
</dbReference>
<keyword evidence="6" id="KW-0560">Oxidoreductase</keyword>
<evidence type="ECO:0000256" key="1">
    <source>
        <dbReference type="ARBA" id="ARBA00001974"/>
    </source>
</evidence>
<dbReference type="OrthoDB" id="10253744at2759"/>
<evidence type="ECO:0000256" key="2">
    <source>
        <dbReference type="ARBA" id="ARBA00004370"/>
    </source>
</evidence>
<evidence type="ECO:0000256" key="8">
    <source>
        <dbReference type="PIRSR" id="PIRSR601834-1"/>
    </source>
</evidence>
<dbReference type="InterPro" id="IPR017938">
    <property type="entry name" value="Riboflavin_synthase-like_b-brl"/>
</dbReference>
<comment type="subcellular location">
    <subcellularLocation>
        <location evidence="2">Membrane</location>
    </subcellularLocation>
</comment>
<reference evidence="11 12" key="1">
    <citation type="journal article" date="2011" name="Proc. Natl. Acad. Sci. U.S.A.">
        <title>Genome and transcriptome analyses of the mountain pine beetle-fungal symbiont Grosmannia clavigera, a lodgepole pine pathogen.</title>
        <authorList>
            <person name="DiGuistini S."/>
            <person name="Wang Y."/>
            <person name="Liao N.Y."/>
            <person name="Taylor G."/>
            <person name="Tanguay P."/>
            <person name="Feau N."/>
            <person name="Henrissat B."/>
            <person name="Chan S.K."/>
            <person name="Hesse-Orce U."/>
            <person name="Alamouti S.M."/>
            <person name="Tsui C.K.M."/>
            <person name="Docking R.T."/>
            <person name="Levasseur A."/>
            <person name="Haridas S."/>
            <person name="Robertson G."/>
            <person name="Birol I."/>
            <person name="Holt R.A."/>
            <person name="Marra M.A."/>
            <person name="Hamelin R.C."/>
            <person name="Hirst M."/>
            <person name="Jones S.J.M."/>
            <person name="Bohlmann J."/>
            <person name="Breuil C."/>
        </authorList>
    </citation>
    <scope>NUCLEOTIDE SEQUENCE [LARGE SCALE GENOMIC DNA]</scope>
    <source>
        <strain evidence="12">kw1407 / UAMH 11150</strain>
    </source>
</reference>
<feature type="binding site" evidence="8">
    <location>
        <position position="169"/>
    </location>
    <ligand>
        <name>FAD</name>
        <dbReference type="ChEBI" id="CHEBI:57692"/>
    </ligand>
</feature>
<dbReference type="InParanoid" id="F0XCZ1"/>
<dbReference type="InterPro" id="IPR001834">
    <property type="entry name" value="CBR-like"/>
</dbReference>
<sequence>MWCFSRAVAFQRAACGGLAGRRPCALPPPCRRQQQSKAAGERLFSKGQPAASADGAVSSGRPNRETRSKPYLAATAVGVGVCIFGYVCYRSSSNDQTARGLNGESFAPFVVVGREPVSPTAVVLTLQPGRMMSPAAREVTRTAIAEAWRRGSTWAVEAKQPQLQIAREYTPLPPREADNIDTVRLFVRVVPGGEMSKYLVQRAVGDTVGLRGPQLGLDVARRLSPDGGRVLFLAAGTGIAPALQAASAALRTDDTNKRNSSTSVTILWANRMRQDGDGSPIMRDLQAMQQQYGHDRLQVHCFADEDRSFITEAAVRESLGSPGERTSWWPWKQQQGNEKASGTTETTFVPATSCQFHSTTALQRPVPGDRPNVLLVSGPDGFVSSWAGPKRWAGGQERQGPLGGVLGALKMRCAPVLDSWLVLKL</sequence>
<organism evidence="12">
    <name type="scientific">Grosmannia clavigera (strain kw1407 / UAMH 11150)</name>
    <name type="common">Blue stain fungus</name>
    <name type="synonym">Graphiocladiella clavigera</name>
    <dbReference type="NCBI Taxonomy" id="655863"/>
    <lineage>
        <taxon>Eukaryota</taxon>
        <taxon>Fungi</taxon>
        <taxon>Dikarya</taxon>
        <taxon>Ascomycota</taxon>
        <taxon>Pezizomycotina</taxon>
        <taxon>Sordariomycetes</taxon>
        <taxon>Sordariomycetidae</taxon>
        <taxon>Ophiostomatales</taxon>
        <taxon>Ophiostomataceae</taxon>
        <taxon>Leptographium</taxon>
    </lineage>
</organism>
<dbReference type="STRING" id="655863.F0XCZ1"/>
<gene>
    <name evidence="11" type="ORF">CMQ_1754</name>
</gene>
<dbReference type="SUPFAM" id="SSF63380">
    <property type="entry name" value="Riboflavin synthase domain-like"/>
    <property type="match status" value="1"/>
</dbReference>
<dbReference type="eggNOG" id="KOG0534">
    <property type="taxonomic scope" value="Eukaryota"/>
</dbReference>
<dbReference type="EMBL" id="GL629765">
    <property type="protein sequence ID" value="EFX04826.1"/>
    <property type="molecule type" value="Genomic_DNA"/>
</dbReference>
<feature type="domain" description="FAD-binding FR-type" evidence="10">
    <location>
        <begin position="104"/>
        <end position="220"/>
    </location>
</feature>
<dbReference type="InterPro" id="IPR008333">
    <property type="entry name" value="Cbr1-like_FAD-bd_dom"/>
</dbReference>
<protein>
    <submittedName>
        <fullName evidence="11">Cytochrome c mitochondrial import factor</fullName>
    </submittedName>
</protein>
<dbReference type="Proteomes" id="UP000007796">
    <property type="component" value="Unassembled WGS sequence"/>
</dbReference>
<dbReference type="InterPro" id="IPR001433">
    <property type="entry name" value="OxRdtase_FAD/NAD-bd"/>
</dbReference>
<keyword evidence="4 8" id="KW-0285">Flavoprotein</keyword>
<evidence type="ECO:0000256" key="5">
    <source>
        <dbReference type="ARBA" id="ARBA00022827"/>
    </source>
</evidence>
<dbReference type="PROSITE" id="PS51384">
    <property type="entry name" value="FAD_FR"/>
    <property type="match status" value="1"/>
</dbReference>
<dbReference type="Pfam" id="PF00175">
    <property type="entry name" value="NAD_binding_1"/>
    <property type="match status" value="1"/>
</dbReference>
<keyword evidence="12" id="KW-1185">Reference proteome</keyword>
<evidence type="ECO:0000256" key="9">
    <source>
        <dbReference type="SAM" id="MobiDB-lite"/>
    </source>
</evidence>
<comment type="similarity">
    <text evidence="3">Belongs to the flavoprotein pyridine nucleotide cytochrome reductase family.</text>
</comment>
<dbReference type="InterPro" id="IPR039261">
    <property type="entry name" value="FNR_nucleotide-bd"/>
</dbReference>
<dbReference type="GeneID" id="25974667"/>
<comment type="cofactor">
    <cofactor evidence="1 8">
        <name>FAD</name>
        <dbReference type="ChEBI" id="CHEBI:57692"/>
    </cofactor>
</comment>
<keyword evidence="7" id="KW-0472">Membrane</keyword>
<evidence type="ECO:0000259" key="10">
    <source>
        <dbReference type="PROSITE" id="PS51384"/>
    </source>
</evidence>
<feature type="region of interest" description="Disordered" evidence="9">
    <location>
        <begin position="321"/>
        <end position="345"/>
    </location>
</feature>
<dbReference type="InterPro" id="IPR017927">
    <property type="entry name" value="FAD-bd_FR_type"/>
</dbReference>
<feature type="binding site" evidence="8">
    <location>
        <position position="167"/>
    </location>
    <ligand>
        <name>FAD</name>
        <dbReference type="ChEBI" id="CHEBI:57692"/>
    </ligand>
</feature>
<proteinExistence type="inferred from homology"/>
<name>F0XCZ1_GROCL</name>
<evidence type="ECO:0000256" key="4">
    <source>
        <dbReference type="ARBA" id="ARBA00022630"/>
    </source>
</evidence>
<dbReference type="RefSeq" id="XP_014174308.1">
    <property type="nucleotide sequence ID" value="XM_014318833.1"/>
</dbReference>
<dbReference type="PANTHER" id="PTHR19370:SF189">
    <property type="entry name" value="CYTOCHROME C MITOCHONDRIAL IMPORT FACTOR CYC2"/>
    <property type="match status" value="1"/>
</dbReference>
<dbReference type="HOGENOM" id="CLU_003827_6_0_1"/>
<feature type="region of interest" description="Disordered" evidence="9">
    <location>
        <begin position="36"/>
        <end position="66"/>
    </location>
</feature>
<dbReference type="PANTHER" id="PTHR19370">
    <property type="entry name" value="NADH-CYTOCHROME B5 REDUCTASE"/>
    <property type="match status" value="1"/>
</dbReference>
<dbReference type="AlphaFoldDB" id="F0XCZ1"/>
<feature type="binding site" evidence="8">
    <location>
        <position position="195"/>
    </location>
    <ligand>
        <name>FAD</name>
        <dbReference type="ChEBI" id="CHEBI:57692"/>
    </ligand>
</feature>
<dbReference type="GO" id="GO:0016491">
    <property type="term" value="F:oxidoreductase activity"/>
    <property type="evidence" value="ECO:0007669"/>
    <property type="project" value="UniProtKB-KW"/>
</dbReference>
<evidence type="ECO:0000256" key="6">
    <source>
        <dbReference type="ARBA" id="ARBA00023002"/>
    </source>
</evidence>
<feature type="compositionally biased region" description="Polar residues" evidence="9">
    <location>
        <begin position="332"/>
        <end position="345"/>
    </location>
</feature>
<keyword evidence="5 8" id="KW-0274">FAD</keyword>
<evidence type="ECO:0000313" key="11">
    <source>
        <dbReference type="EMBL" id="EFX04826.1"/>
    </source>
</evidence>
<dbReference type="GO" id="GO:0016020">
    <property type="term" value="C:membrane"/>
    <property type="evidence" value="ECO:0007669"/>
    <property type="project" value="UniProtKB-SubCell"/>
</dbReference>
<dbReference type="Gene3D" id="2.40.30.10">
    <property type="entry name" value="Translation factors"/>
    <property type="match status" value="1"/>
</dbReference>
<dbReference type="Gene3D" id="3.40.50.80">
    <property type="entry name" value="Nucleotide-binding domain of ferredoxin-NADP reductase (FNR) module"/>
    <property type="match status" value="1"/>
</dbReference>
<evidence type="ECO:0000256" key="3">
    <source>
        <dbReference type="ARBA" id="ARBA00006105"/>
    </source>
</evidence>
<feature type="binding site" evidence="8">
    <location>
        <position position="196"/>
    </location>
    <ligand>
        <name>FAD</name>
        <dbReference type="ChEBI" id="CHEBI:57692"/>
    </ligand>
</feature>
<accession>F0XCZ1</accession>